<protein>
    <recommendedName>
        <fullName evidence="7">O-methyltransferase</fullName>
    </recommendedName>
</protein>
<dbReference type="PANTHER" id="PTHR10509:SF14">
    <property type="entry name" value="CAFFEOYL-COA O-METHYLTRANSFERASE 3-RELATED"/>
    <property type="match status" value="1"/>
</dbReference>
<keyword evidence="1" id="KW-0489">Methyltransferase</keyword>
<dbReference type="InterPro" id="IPR029063">
    <property type="entry name" value="SAM-dependent_MTases_sf"/>
</dbReference>
<keyword evidence="3" id="KW-0949">S-adenosyl-L-methionine</keyword>
<keyword evidence="6" id="KW-1185">Reference proteome</keyword>
<proteinExistence type="inferred from homology"/>
<evidence type="ECO:0000256" key="2">
    <source>
        <dbReference type="ARBA" id="ARBA00022679"/>
    </source>
</evidence>
<gene>
    <name evidence="5" type="ORF">FGO68_gene14413</name>
</gene>
<dbReference type="GO" id="GO:0008757">
    <property type="term" value="F:S-adenosylmethionine-dependent methyltransferase activity"/>
    <property type="evidence" value="ECO:0007669"/>
    <property type="project" value="TreeGrafter"/>
</dbReference>
<dbReference type="InterPro" id="IPR050362">
    <property type="entry name" value="Cation-dep_OMT"/>
</dbReference>
<dbReference type="Pfam" id="PF01596">
    <property type="entry name" value="Methyltransf_3"/>
    <property type="match status" value="1"/>
</dbReference>
<keyword evidence="2" id="KW-0808">Transferase</keyword>
<evidence type="ECO:0000313" key="6">
    <source>
        <dbReference type="Proteomes" id="UP000785679"/>
    </source>
</evidence>
<dbReference type="SUPFAM" id="SSF53335">
    <property type="entry name" value="S-adenosyl-L-methionine-dependent methyltransferases"/>
    <property type="match status" value="1"/>
</dbReference>
<organism evidence="5 6">
    <name type="scientific">Halteria grandinella</name>
    <dbReference type="NCBI Taxonomy" id="5974"/>
    <lineage>
        <taxon>Eukaryota</taxon>
        <taxon>Sar</taxon>
        <taxon>Alveolata</taxon>
        <taxon>Ciliophora</taxon>
        <taxon>Intramacronucleata</taxon>
        <taxon>Spirotrichea</taxon>
        <taxon>Stichotrichia</taxon>
        <taxon>Sporadotrichida</taxon>
        <taxon>Halteriidae</taxon>
        <taxon>Halteria</taxon>
    </lineage>
</organism>
<evidence type="ECO:0000256" key="1">
    <source>
        <dbReference type="ARBA" id="ARBA00022603"/>
    </source>
</evidence>
<name>A0A8J8T3I1_HALGN</name>
<evidence type="ECO:0000256" key="4">
    <source>
        <dbReference type="ARBA" id="ARBA00023453"/>
    </source>
</evidence>
<dbReference type="PROSITE" id="PS51682">
    <property type="entry name" value="SAM_OMT_I"/>
    <property type="match status" value="1"/>
</dbReference>
<dbReference type="EMBL" id="RRYP01007867">
    <property type="protein sequence ID" value="TNV80181.1"/>
    <property type="molecule type" value="Genomic_DNA"/>
</dbReference>
<evidence type="ECO:0008006" key="7">
    <source>
        <dbReference type="Google" id="ProtNLM"/>
    </source>
</evidence>
<dbReference type="InterPro" id="IPR002935">
    <property type="entry name" value="SAM_O-MeTrfase"/>
</dbReference>
<dbReference type="Proteomes" id="UP000785679">
    <property type="component" value="Unassembled WGS sequence"/>
</dbReference>
<comment type="similarity">
    <text evidence="4">Belongs to the class I-like SAM-binding methyltransferase superfamily. Cation-dependent O-methyltransferase family.</text>
</comment>
<dbReference type="PANTHER" id="PTHR10509">
    <property type="entry name" value="O-METHYLTRANSFERASE-RELATED"/>
    <property type="match status" value="1"/>
</dbReference>
<evidence type="ECO:0000313" key="5">
    <source>
        <dbReference type="EMBL" id="TNV80181.1"/>
    </source>
</evidence>
<dbReference type="CDD" id="cd02440">
    <property type="entry name" value="AdoMet_MTases"/>
    <property type="match status" value="1"/>
</dbReference>
<dbReference type="AlphaFoldDB" id="A0A8J8T3I1"/>
<accession>A0A8J8T3I1</accession>
<dbReference type="GO" id="GO:0008171">
    <property type="term" value="F:O-methyltransferase activity"/>
    <property type="evidence" value="ECO:0007669"/>
    <property type="project" value="InterPro"/>
</dbReference>
<dbReference type="GO" id="GO:0032259">
    <property type="term" value="P:methylation"/>
    <property type="evidence" value="ECO:0007669"/>
    <property type="project" value="UniProtKB-KW"/>
</dbReference>
<reference evidence="5" key="1">
    <citation type="submission" date="2019-06" db="EMBL/GenBank/DDBJ databases">
        <authorList>
            <person name="Zheng W."/>
        </authorList>
    </citation>
    <scope>NUCLEOTIDE SEQUENCE</scope>
    <source>
        <strain evidence="5">QDHG01</strain>
    </source>
</reference>
<dbReference type="Gene3D" id="3.40.50.150">
    <property type="entry name" value="Vaccinia Virus protein VP39"/>
    <property type="match status" value="1"/>
</dbReference>
<evidence type="ECO:0000256" key="3">
    <source>
        <dbReference type="ARBA" id="ARBA00022691"/>
    </source>
</evidence>
<sequence length="227" mass="25275">MNATHWGVLKNQPIRQFVIESYNKISDLKFRLVAETIEKFGKDSEMLTPADQAEHMAFIVRVAGAKKGIELGVFTGYTSLCFAEALPEDGQLIAIDVEDKYASVGRKYWAEAGVDKRISLRLEGGIAVLDELLADPTQVGTFDFAYVDADKPNYPLYFERLALLLRSGGFIMFDNTLWSGKVADPAEREKDEKTHALYTVATTALNDPRFKTHSIAFSDGLTIAQKL</sequence>
<dbReference type="OrthoDB" id="10251242at2759"/>
<comment type="caution">
    <text evidence="5">The sequence shown here is derived from an EMBL/GenBank/DDBJ whole genome shotgun (WGS) entry which is preliminary data.</text>
</comment>